<dbReference type="Gene3D" id="1.10.357.10">
    <property type="entry name" value="Tetracycline Repressor, domain 2"/>
    <property type="match status" value="1"/>
</dbReference>
<sequence>MDNKNKLKTPEILKDAFWKLYSEKEISKIRISEITNLAGYNRGVFYLYFKNIYEIFDVIEKEVMLEIKEMSQLIQAFIIDETYNQEKLSVIIDNYKKNEKYLRVLFTKNDNPRFMMRMKKMLKDNLINEAKKANCHKENIEYYIEYYVSGVVSLLIHWFIYGSKLSVDEFSKLVVEITGLESVKILKLIYGKD</sequence>
<keyword evidence="1" id="KW-0238">DNA-binding</keyword>
<dbReference type="InterPro" id="IPR050624">
    <property type="entry name" value="HTH-type_Tx_Regulator"/>
</dbReference>
<dbReference type="InterPro" id="IPR001647">
    <property type="entry name" value="HTH_TetR"/>
</dbReference>
<dbReference type="PANTHER" id="PTHR43479:SF7">
    <property type="entry name" value="TETR-FAMILY TRANSCRIPTIONAL REGULATOR"/>
    <property type="match status" value="1"/>
</dbReference>
<reference evidence="2" key="3">
    <citation type="submission" date="2022-06" db="EMBL/GenBank/DDBJ databases">
        <title>Resources to Facilitate Use of the Altered Schaedler Flora (ASF) Mouse Model to Study Microbiome Function.</title>
        <authorList>
            <person name="Proctor A."/>
            <person name="Parvinroo S."/>
            <person name="Richie T."/>
            <person name="Jia X."/>
            <person name="Lee S.T.M."/>
            <person name="Karp P.D."/>
            <person name="Paley S."/>
            <person name="Kostic A.D."/>
            <person name="Pierre J.F."/>
            <person name="Wannemuehler M.J."/>
            <person name="Phillips G.J."/>
        </authorList>
    </citation>
    <scope>NUCLEOTIDE SEQUENCE</scope>
    <source>
        <strain evidence="2">ASF457</strain>
    </source>
</reference>
<dbReference type="GO" id="GO:0003677">
    <property type="term" value="F:DNA binding"/>
    <property type="evidence" value="ECO:0007669"/>
    <property type="project" value="UniProtKB-UniRule"/>
</dbReference>
<gene>
    <name evidence="2" type="ORF">N508_001921</name>
</gene>
<evidence type="ECO:0000313" key="3">
    <source>
        <dbReference type="Proteomes" id="UP000017429"/>
    </source>
</evidence>
<dbReference type="PANTHER" id="PTHR43479">
    <property type="entry name" value="ACREF/ENVCD OPERON REPRESSOR-RELATED"/>
    <property type="match status" value="1"/>
</dbReference>
<organism evidence="2 3">
    <name type="scientific">Mucispirillum schaedleri ASF457</name>
    <dbReference type="NCBI Taxonomy" id="1379858"/>
    <lineage>
        <taxon>Bacteria</taxon>
        <taxon>Pseudomonadati</taxon>
        <taxon>Deferribacterota</taxon>
        <taxon>Deferribacteres</taxon>
        <taxon>Deferribacterales</taxon>
        <taxon>Mucispirillaceae</taxon>
        <taxon>Mucispirillum</taxon>
    </lineage>
</organism>
<dbReference type="EMBL" id="CP097562">
    <property type="protein sequence ID" value="USF24827.1"/>
    <property type="molecule type" value="Genomic_DNA"/>
</dbReference>
<dbReference type="InterPro" id="IPR039532">
    <property type="entry name" value="TetR_C_Firmicutes"/>
</dbReference>
<dbReference type="PROSITE" id="PS50977">
    <property type="entry name" value="HTH_TETR_2"/>
    <property type="match status" value="1"/>
</dbReference>
<reference evidence="2" key="1">
    <citation type="journal article" date="2014" name="Genome Announc.">
        <title>Draft genome sequences of the altered schaedler flora, a defined bacterial community from gnotobiotic mice.</title>
        <authorList>
            <person name="Wannemuehler M.J."/>
            <person name="Overstreet A.M."/>
            <person name="Ward D.V."/>
            <person name="Phillips G.J."/>
        </authorList>
    </citation>
    <scope>NUCLEOTIDE SEQUENCE</scope>
    <source>
        <strain evidence="2">ASF457</strain>
    </source>
</reference>
<dbReference type="RefSeq" id="WP_023276855.1">
    <property type="nucleotide sequence ID" value="NZ_CP097562.1"/>
</dbReference>
<keyword evidence="3" id="KW-1185">Reference proteome</keyword>
<dbReference type="InterPro" id="IPR009057">
    <property type="entry name" value="Homeodomain-like_sf"/>
</dbReference>
<dbReference type="eggNOG" id="COG1309">
    <property type="taxonomic scope" value="Bacteria"/>
</dbReference>
<dbReference type="SUPFAM" id="SSF46689">
    <property type="entry name" value="Homeodomain-like"/>
    <property type="match status" value="1"/>
</dbReference>
<dbReference type="AlphaFoldDB" id="V2Q933"/>
<protein>
    <submittedName>
        <fullName evidence="2">Uncharacterized protein</fullName>
    </submittedName>
</protein>
<dbReference type="KEGG" id="msch:N508_001921"/>
<evidence type="ECO:0000256" key="1">
    <source>
        <dbReference type="ARBA" id="ARBA00023125"/>
    </source>
</evidence>
<accession>V2Q933</accession>
<dbReference type="Proteomes" id="UP000017429">
    <property type="component" value="Chromosome"/>
</dbReference>
<name>V2Q933_9BACT</name>
<reference evidence="2" key="2">
    <citation type="submission" date="2022-05" db="EMBL/GenBank/DDBJ databases">
        <authorList>
            <person name="Proctor A.L."/>
            <person name="Phillips G.J."/>
            <person name="Wannemuehler M.J."/>
        </authorList>
    </citation>
    <scope>NUCLEOTIDE SEQUENCE</scope>
    <source>
        <strain evidence="2">ASF457</strain>
    </source>
</reference>
<dbReference type="Pfam" id="PF14278">
    <property type="entry name" value="TetR_C_8"/>
    <property type="match status" value="1"/>
</dbReference>
<proteinExistence type="predicted"/>
<evidence type="ECO:0000313" key="2">
    <source>
        <dbReference type="EMBL" id="USF24827.1"/>
    </source>
</evidence>